<proteinExistence type="predicted"/>
<dbReference type="AlphaFoldDB" id="A0AA36UVX0"/>
<organism evidence="1 2">
    <name type="scientific">Vibrio alginolyticus</name>
    <dbReference type="NCBI Taxonomy" id="663"/>
    <lineage>
        <taxon>Bacteria</taxon>
        <taxon>Pseudomonadati</taxon>
        <taxon>Pseudomonadota</taxon>
        <taxon>Gammaproteobacteria</taxon>
        <taxon>Vibrionales</taxon>
        <taxon>Vibrionaceae</taxon>
        <taxon>Vibrio</taxon>
    </lineage>
</organism>
<evidence type="ECO:0000313" key="1">
    <source>
        <dbReference type="EMBL" id="EGQ9137184.1"/>
    </source>
</evidence>
<evidence type="ECO:0000313" key="2">
    <source>
        <dbReference type="Proteomes" id="UP000714625"/>
    </source>
</evidence>
<dbReference type="EMBL" id="AAXMUW010000047">
    <property type="protein sequence ID" value="EGQ9137184.1"/>
    <property type="molecule type" value="Genomic_DNA"/>
</dbReference>
<gene>
    <name evidence="1" type="ORF">GHY86_18820</name>
</gene>
<accession>A0AA36UVX0</accession>
<sequence length="124" mass="14338">MKYREMTKNYIFREFECGLSVEQAAELCLKTVRTVKEWDKGKTIPPECKRLMRMAKGRELSSDDEWKQFQIIGKKLQLPTGKLVTPQEILTGIALVEIGTYHDKQAMSMLLKYARAIANLKIAR</sequence>
<name>A0AA36UVX0_VIBAL</name>
<comment type="caution">
    <text evidence="1">The sequence shown here is derived from an EMBL/GenBank/DDBJ whole genome shotgun (WGS) entry which is preliminary data.</text>
</comment>
<protein>
    <submittedName>
        <fullName evidence="1">Regulator</fullName>
    </submittedName>
</protein>
<reference evidence="1" key="1">
    <citation type="submission" date="2019-11" db="EMBL/GenBank/DDBJ databases">
        <authorList>
            <consortium name="PulseNet: The National Subtyping Network for Foodborne Disease Surveillance"/>
            <person name="Tarr C.L."/>
            <person name="Trees E."/>
            <person name="Katz L.S."/>
            <person name="Carleton-Romer H.A."/>
            <person name="Stroika S."/>
            <person name="Kucerova Z."/>
            <person name="Roache K.F."/>
            <person name="Sabol A.L."/>
            <person name="Besser J."/>
            <person name="Gerner-Smidt P."/>
        </authorList>
    </citation>
    <scope>NUCLEOTIDE SEQUENCE</scope>
    <source>
        <strain evidence="1">PNUSAV001129</strain>
    </source>
</reference>
<dbReference type="Proteomes" id="UP000714625">
    <property type="component" value="Unassembled WGS sequence"/>
</dbReference>
<dbReference type="RefSeq" id="WP_234499293.1">
    <property type="nucleotide sequence ID" value="NZ_JAKCOD010000012.1"/>
</dbReference>